<evidence type="ECO:0000256" key="1">
    <source>
        <dbReference type="SAM" id="Phobius"/>
    </source>
</evidence>
<reference evidence="2" key="1">
    <citation type="submission" date="2020-11" db="EMBL/GenBank/DDBJ databases">
        <title>First mtgenome sequences from three genera and phylogenetic relationships of the family Apidae based on mtgenome sequences (Hymenoptera: Apoidea).</title>
        <authorList>
            <person name="Wen Z."/>
            <person name="Chen B."/>
        </authorList>
    </citation>
    <scope>NUCLEOTIDE SEQUENCE</scope>
</reference>
<keyword evidence="1" id="KW-0812">Transmembrane</keyword>
<dbReference type="Gene3D" id="1.10.287.3510">
    <property type="match status" value="1"/>
</dbReference>
<accession>A0A7U0R6J7</accession>
<dbReference type="AlphaFoldDB" id="A0A7U0R6J7"/>
<feature type="transmembrane region" description="Helical" evidence="1">
    <location>
        <begin position="12"/>
        <end position="41"/>
    </location>
</feature>
<feature type="transmembrane region" description="Helical" evidence="1">
    <location>
        <begin position="47"/>
        <end position="69"/>
    </location>
</feature>
<name>A0A7U0R6J7_9HYME</name>
<proteinExistence type="predicted"/>
<evidence type="ECO:0000313" key="2">
    <source>
        <dbReference type="EMBL" id="QQX27995.1"/>
    </source>
</evidence>
<keyword evidence="1" id="KW-0472">Membrane</keyword>
<sequence length="87" mass="10383">MIKMLYMLLFMLIILLSMSLHYLEFLLGMEFLVISLLYLILNYQINVWFYLIYLVFSVCEAVLGLSLLVSMNFEYGHQKLFLLNLMI</sequence>
<dbReference type="EMBL" id="MW281319">
    <property type="protein sequence ID" value="QQX27995.1"/>
    <property type="molecule type" value="Genomic_DNA"/>
</dbReference>
<keyword evidence="1" id="KW-1133">Transmembrane helix</keyword>
<organism evidence="2">
    <name type="scientific">Ceratina okinawana</name>
    <dbReference type="NCBI Taxonomy" id="236018"/>
    <lineage>
        <taxon>Eukaryota</taxon>
        <taxon>Metazoa</taxon>
        <taxon>Ecdysozoa</taxon>
        <taxon>Arthropoda</taxon>
        <taxon>Hexapoda</taxon>
        <taxon>Insecta</taxon>
        <taxon>Pterygota</taxon>
        <taxon>Neoptera</taxon>
        <taxon>Endopterygota</taxon>
        <taxon>Hymenoptera</taxon>
        <taxon>Apocrita</taxon>
        <taxon>Aculeata</taxon>
        <taxon>Apoidea</taxon>
        <taxon>Anthophila</taxon>
        <taxon>Apidae</taxon>
        <taxon>Ceratina</taxon>
        <taxon>Ceratinidia</taxon>
    </lineage>
</organism>
<keyword evidence="2" id="KW-0496">Mitochondrion</keyword>
<gene>
    <name evidence="2" type="primary">nad4l</name>
</gene>
<geneLocation type="mitochondrion" evidence="2"/>
<protein>
    <submittedName>
        <fullName evidence="2">NADH dehydrogenase subunit 4L</fullName>
    </submittedName>
</protein>